<gene>
    <name evidence="1" type="ORF">POTOM_060797</name>
</gene>
<organism evidence="1 2">
    <name type="scientific">Populus tomentosa</name>
    <name type="common">Chinese white poplar</name>
    <dbReference type="NCBI Taxonomy" id="118781"/>
    <lineage>
        <taxon>Eukaryota</taxon>
        <taxon>Viridiplantae</taxon>
        <taxon>Streptophyta</taxon>
        <taxon>Embryophyta</taxon>
        <taxon>Tracheophyta</taxon>
        <taxon>Spermatophyta</taxon>
        <taxon>Magnoliopsida</taxon>
        <taxon>eudicotyledons</taxon>
        <taxon>Gunneridae</taxon>
        <taxon>Pentapetalae</taxon>
        <taxon>rosids</taxon>
        <taxon>fabids</taxon>
        <taxon>Malpighiales</taxon>
        <taxon>Salicaceae</taxon>
        <taxon>Saliceae</taxon>
        <taxon>Populus</taxon>
    </lineage>
</organism>
<dbReference type="AlphaFoldDB" id="A0A8X8BVQ5"/>
<reference evidence="1" key="1">
    <citation type="journal article" date="2020" name="bioRxiv">
        <title>Hybrid origin of Populus tomentosa Carr. identified through genome sequencing and phylogenomic analysis.</title>
        <authorList>
            <person name="An X."/>
            <person name="Gao K."/>
            <person name="Chen Z."/>
            <person name="Li J."/>
            <person name="Yang X."/>
            <person name="Yang X."/>
            <person name="Zhou J."/>
            <person name="Guo T."/>
            <person name="Zhao T."/>
            <person name="Huang S."/>
            <person name="Miao D."/>
            <person name="Khan W.U."/>
            <person name="Rao P."/>
            <person name="Ye M."/>
            <person name="Lei B."/>
            <person name="Liao W."/>
            <person name="Wang J."/>
            <person name="Ji L."/>
            <person name="Li Y."/>
            <person name="Guo B."/>
            <person name="Mustafa N.S."/>
            <person name="Li S."/>
            <person name="Yun Q."/>
            <person name="Keller S.R."/>
            <person name="Mao J."/>
            <person name="Zhang R."/>
            <person name="Strauss S.H."/>
        </authorList>
    </citation>
    <scope>NUCLEOTIDE SEQUENCE</scope>
    <source>
        <strain evidence="1">GM15</strain>
        <tissue evidence="1">Leaf</tissue>
    </source>
</reference>
<evidence type="ECO:0000313" key="1">
    <source>
        <dbReference type="EMBL" id="KAG6736431.1"/>
    </source>
</evidence>
<dbReference type="Proteomes" id="UP000886885">
    <property type="component" value="Unassembled WGS sequence"/>
</dbReference>
<name>A0A8X8BVQ5_POPTO</name>
<comment type="caution">
    <text evidence="1">The sequence shown here is derived from an EMBL/GenBank/DDBJ whole genome shotgun (WGS) entry which is preliminary data.</text>
</comment>
<proteinExistence type="predicted"/>
<keyword evidence="2" id="KW-1185">Reference proteome</keyword>
<sequence>MQSVSGIAAMIRQHLLTLLLPSNGVKSCELNGSEVSKSSKAAVPLKALPTKPQVEQSSRKDISAMSRLIECLLAHRNGFEKHKNVDAVEGETHHTFAAASENGHSQNGACNSVKPQICDSNDTTSKLTPGRGHDQLELQNGGMKYHADISGLKRKLRRNPAFCFRRMLNL</sequence>
<protein>
    <submittedName>
        <fullName evidence="1">Uncharacterized protein</fullName>
    </submittedName>
</protein>
<dbReference type="EMBL" id="JAAWWB010000925">
    <property type="protein sequence ID" value="KAG6736431.1"/>
    <property type="molecule type" value="Genomic_DNA"/>
</dbReference>
<accession>A0A8X8BVQ5</accession>
<evidence type="ECO:0000313" key="2">
    <source>
        <dbReference type="Proteomes" id="UP000886885"/>
    </source>
</evidence>